<dbReference type="Gramene" id="FCD_00024119-RA">
    <property type="protein sequence ID" value="FCD_00024119-RA:cds"/>
    <property type="gene ID" value="FCD_00024119"/>
</dbReference>
<keyword evidence="3" id="KW-1185">Reference proteome</keyword>
<dbReference type="PANTHER" id="PTHR35167:SF3">
    <property type="entry name" value="OS05G0216466 PROTEIN"/>
    <property type="match status" value="1"/>
</dbReference>
<proteinExistence type="predicted"/>
<dbReference type="Proteomes" id="UP001187192">
    <property type="component" value="Unassembled WGS sequence"/>
</dbReference>
<accession>A0AA88DPC7</accession>
<evidence type="ECO:0000313" key="3">
    <source>
        <dbReference type="Proteomes" id="UP001187192"/>
    </source>
</evidence>
<name>A0AA88DPC7_FICCA</name>
<evidence type="ECO:0000256" key="1">
    <source>
        <dbReference type="SAM" id="MobiDB-lite"/>
    </source>
</evidence>
<sequence length="114" mass="13036">MAKAKPLYSKKMKNKKQFDFSESEIDVAEQLIQLSGDSNNHNDKNNNDDNNHHDLISDGDTAHLTNNIGGCKHGVKDFFDAEDDGFDQRRKKRFRSLSEIYSLTSKPLSLVNHR</sequence>
<reference evidence="2" key="1">
    <citation type="submission" date="2023-07" db="EMBL/GenBank/DDBJ databases">
        <title>draft genome sequence of fig (Ficus carica).</title>
        <authorList>
            <person name="Takahashi T."/>
            <person name="Nishimura K."/>
        </authorList>
    </citation>
    <scope>NUCLEOTIDE SEQUENCE</scope>
</reference>
<protein>
    <submittedName>
        <fullName evidence="2">Uncharacterized protein</fullName>
    </submittedName>
</protein>
<gene>
    <name evidence="2" type="ORF">TIFTF001_028147</name>
</gene>
<evidence type="ECO:0000313" key="2">
    <source>
        <dbReference type="EMBL" id="GMN59049.1"/>
    </source>
</evidence>
<dbReference type="EMBL" id="BTGU01000083">
    <property type="protein sequence ID" value="GMN59049.1"/>
    <property type="molecule type" value="Genomic_DNA"/>
</dbReference>
<dbReference type="PANTHER" id="PTHR35167">
    <property type="entry name" value="OS05G0216466 PROTEIN"/>
    <property type="match status" value="1"/>
</dbReference>
<comment type="caution">
    <text evidence="2">The sequence shown here is derived from an EMBL/GenBank/DDBJ whole genome shotgun (WGS) entry which is preliminary data.</text>
</comment>
<organism evidence="2 3">
    <name type="scientific">Ficus carica</name>
    <name type="common">Common fig</name>
    <dbReference type="NCBI Taxonomy" id="3494"/>
    <lineage>
        <taxon>Eukaryota</taxon>
        <taxon>Viridiplantae</taxon>
        <taxon>Streptophyta</taxon>
        <taxon>Embryophyta</taxon>
        <taxon>Tracheophyta</taxon>
        <taxon>Spermatophyta</taxon>
        <taxon>Magnoliopsida</taxon>
        <taxon>eudicotyledons</taxon>
        <taxon>Gunneridae</taxon>
        <taxon>Pentapetalae</taxon>
        <taxon>rosids</taxon>
        <taxon>fabids</taxon>
        <taxon>Rosales</taxon>
        <taxon>Moraceae</taxon>
        <taxon>Ficeae</taxon>
        <taxon>Ficus</taxon>
    </lineage>
</organism>
<feature type="compositionally biased region" description="Basic and acidic residues" evidence="1">
    <location>
        <begin position="40"/>
        <end position="56"/>
    </location>
</feature>
<dbReference type="AlphaFoldDB" id="A0AA88DPC7"/>
<feature type="region of interest" description="Disordered" evidence="1">
    <location>
        <begin position="36"/>
        <end position="58"/>
    </location>
</feature>